<name>A0ABW2KVE0_9PROT</name>
<dbReference type="Proteomes" id="UP001596456">
    <property type="component" value="Unassembled WGS sequence"/>
</dbReference>
<dbReference type="EMBL" id="JBHTCM010000010">
    <property type="protein sequence ID" value="MFC7333399.1"/>
    <property type="molecule type" value="Genomic_DNA"/>
</dbReference>
<evidence type="ECO:0000313" key="1">
    <source>
        <dbReference type="EMBL" id="MFC7333399.1"/>
    </source>
</evidence>
<organism evidence="1 2">
    <name type="scientific">Rhodocista pekingensis</name>
    <dbReference type="NCBI Taxonomy" id="201185"/>
    <lineage>
        <taxon>Bacteria</taxon>
        <taxon>Pseudomonadati</taxon>
        <taxon>Pseudomonadota</taxon>
        <taxon>Alphaproteobacteria</taxon>
        <taxon>Rhodospirillales</taxon>
        <taxon>Azospirillaceae</taxon>
        <taxon>Rhodocista</taxon>
    </lineage>
</organism>
<dbReference type="RefSeq" id="WP_377358453.1">
    <property type="nucleotide sequence ID" value="NZ_JBHTCM010000010.1"/>
</dbReference>
<accession>A0ABW2KVE0</accession>
<keyword evidence="2" id="KW-1185">Reference proteome</keyword>
<comment type="caution">
    <text evidence="1">The sequence shown here is derived from an EMBL/GenBank/DDBJ whole genome shotgun (WGS) entry which is preliminary data.</text>
</comment>
<reference evidence="2" key="1">
    <citation type="journal article" date="2019" name="Int. J. Syst. Evol. Microbiol.">
        <title>The Global Catalogue of Microorganisms (GCM) 10K type strain sequencing project: providing services to taxonomists for standard genome sequencing and annotation.</title>
        <authorList>
            <consortium name="The Broad Institute Genomics Platform"/>
            <consortium name="The Broad Institute Genome Sequencing Center for Infectious Disease"/>
            <person name="Wu L."/>
            <person name="Ma J."/>
        </authorList>
    </citation>
    <scope>NUCLEOTIDE SEQUENCE [LARGE SCALE GENOMIC DNA]</scope>
    <source>
        <strain evidence="2">CGMCC 1.16275</strain>
    </source>
</reference>
<protein>
    <submittedName>
        <fullName evidence="1">Uncharacterized protein</fullName>
    </submittedName>
</protein>
<sequence length="85" mass="7937">MAAIGGISGGGPLTGSLSGLALSGIGDAQARVARAAEALAGGGEAASVLPQAAADLALAQVQAGAAAAVLRSDDRTTGRLLDLLA</sequence>
<evidence type="ECO:0000313" key="2">
    <source>
        <dbReference type="Proteomes" id="UP001596456"/>
    </source>
</evidence>
<proteinExistence type="predicted"/>
<gene>
    <name evidence="1" type="ORF">ACFQPS_09515</name>
</gene>